<evidence type="ECO:0000256" key="6">
    <source>
        <dbReference type="SAM" id="MobiDB-lite"/>
    </source>
</evidence>
<keyword evidence="5" id="KW-0175">Coiled coil</keyword>
<dbReference type="InterPro" id="IPR018957">
    <property type="entry name" value="Znf_C3HC4_RING-type"/>
</dbReference>
<keyword evidence="1" id="KW-0479">Metal-binding</keyword>
<dbReference type="Pfam" id="PF06701">
    <property type="entry name" value="MIB_HERC2"/>
    <property type="match status" value="1"/>
</dbReference>
<evidence type="ECO:0000259" key="7">
    <source>
        <dbReference type="PROSITE" id="PS50089"/>
    </source>
</evidence>
<dbReference type="PANTHER" id="PTHR25462:SF296">
    <property type="entry name" value="MEIOTIC P26, ISOFORM F"/>
    <property type="match status" value="1"/>
</dbReference>
<name>A0AAN9AKX2_9CAEN</name>
<feature type="domain" description="MIB/HERC2" evidence="9">
    <location>
        <begin position="386"/>
        <end position="460"/>
    </location>
</feature>
<proteinExistence type="predicted"/>
<evidence type="ECO:0000256" key="1">
    <source>
        <dbReference type="ARBA" id="ARBA00022723"/>
    </source>
</evidence>
<evidence type="ECO:0000256" key="4">
    <source>
        <dbReference type="PROSITE-ProRule" id="PRU00024"/>
    </source>
</evidence>
<keyword evidence="2 4" id="KW-0863">Zinc-finger</keyword>
<dbReference type="SMART" id="SM00184">
    <property type="entry name" value="RING"/>
    <property type="match status" value="1"/>
</dbReference>
<dbReference type="SUPFAM" id="SSF159034">
    <property type="entry name" value="Mib/herc2 domain-like"/>
    <property type="match status" value="1"/>
</dbReference>
<dbReference type="SUPFAM" id="SSF57845">
    <property type="entry name" value="B-box zinc-binding domain"/>
    <property type="match status" value="1"/>
</dbReference>
<evidence type="ECO:0000256" key="5">
    <source>
        <dbReference type="SAM" id="Coils"/>
    </source>
</evidence>
<dbReference type="PROSITE" id="PS50089">
    <property type="entry name" value="ZF_RING_2"/>
    <property type="match status" value="1"/>
</dbReference>
<organism evidence="10 11">
    <name type="scientific">Littorina saxatilis</name>
    <dbReference type="NCBI Taxonomy" id="31220"/>
    <lineage>
        <taxon>Eukaryota</taxon>
        <taxon>Metazoa</taxon>
        <taxon>Spiralia</taxon>
        <taxon>Lophotrochozoa</taxon>
        <taxon>Mollusca</taxon>
        <taxon>Gastropoda</taxon>
        <taxon>Caenogastropoda</taxon>
        <taxon>Littorinimorpha</taxon>
        <taxon>Littorinoidea</taxon>
        <taxon>Littorinidae</taxon>
        <taxon>Littorina</taxon>
    </lineage>
</organism>
<accession>A0AAN9AKX2</accession>
<feature type="domain" description="RING-type" evidence="7">
    <location>
        <begin position="11"/>
        <end position="52"/>
    </location>
</feature>
<dbReference type="Gene3D" id="2.30.30.40">
    <property type="entry name" value="SH3 Domains"/>
    <property type="match status" value="1"/>
</dbReference>
<evidence type="ECO:0000256" key="3">
    <source>
        <dbReference type="ARBA" id="ARBA00022833"/>
    </source>
</evidence>
<dbReference type="InterPro" id="IPR017907">
    <property type="entry name" value="Znf_RING_CS"/>
</dbReference>
<dbReference type="Pfam" id="PF00643">
    <property type="entry name" value="zf-B_box"/>
    <property type="match status" value="1"/>
</dbReference>
<dbReference type="Proteomes" id="UP001374579">
    <property type="component" value="Unassembled WGS sequence"/>
</dbReference>
<dbReference type="InterPro" id="IPR000315">
    <property type="entry name" value="Znf_B-box"/>
</dbReference>
<evidence type="ECO:0000256" key="2">
    <source>
        <dbReference type="ARBA" id="ARBA00022771"/>
    </source>
</evidence>
<feature type="coiled-coil region" evidence="5">
    <location>
        <begin position="191"/>
        <end position="261"/>
    </location>
</feature>
<sequence length="460" mass="51032">MASEASGEVECPVCHVDFTNPKLLPCNHLVCRDCILSWLRKEGGQGGCPLCRAPIFSSRKKGQRRLATLVDSLPTDFATAALVESHEVLTGPHICDVCQNNVTATSYCFACHVKMCKTCTSHHQKLPVSKDHNLEQVNKLTATRLAASRQATCKLHTSRPAELYCTAHQELICTLCFPTNHRSCPEVKAITDVAKEKRAELAQRSQRLKEKGAELAKQMNAAKDMFKNMRRKVKEVFDDIQQCAERRRQQANDLIQKEEDATMTSLDETEKARAAMTSHSGNIDHLVTSAPDDALLQMLQQLKARLDDLESESEPIAKVKDVVDIDFDSHLLTRLKSDLSKLGEIQKPHQRSSPSPVRTTTAVTLSSGRSGLAVGSNVGQRATGKARRAALAMVLKVGDRVRRGPDWRDGNEDGRGPGKVTAVPSRLAPWPDWVDVQWDRDDRYGAYRMGAEGRYELDLA</sequence>
<dbReference type="SMART" id="SM00336">
    <property type="entry name" value="BBOX"/>
    <property type="match status" value="2"/>
</dbReference>
<dbReference type="PROSITE" id="PS50119">
    <property type="entry name" value="ZF_BBOX"/>
    <property type="match status" value="1"/>
</dbReference>
<dbReference type="Pfam" id="PF00097">
    <property type="entry name" value="zf-C3HC4"/>
    <property type="match status" value="1"/>
</dbReference>
<dbReference type="GO" id="GO:0008270">
    <property type="term" value="F:zinc ion binding"/>
    <property type="evidence" value="ECO:0007669"/>
    <property type="project" value="UniProtKB-KW"/>
</dbReference>
<dbReference type="InterPro" id="IPR001841">
    <property type="entry name" value="Znf_RING"/>
</dbReference>
<dbReference type="GO" id="GO:0016567">
    <property type="term" value="P:protein ubiquitination"/>
    <property type="evidence" value="ECO:0007669"/>
    <property type="project" value="InterPro"/>
</dbReference>
<gene>
    <name evidence="10" type="ORF">V1264_022616</name>
</gene>
<evidence type="ECO:0000313" key="11">
    <source>
        <dbReference type="Proteomes" id="UP001374579"/>
    </source>
</evidence>
<dbReference type="PANTHER" id="PTHR25462">
    <property type="entry name" value="BONUS, ISOFORM C-RELATED"/>
    <property type="match status" value="1"/>
</dbReference>
<dbReference type="Gene3D" id="3.30.160.60">
    <property type="entry name" value="Classic Zinc Finger"/>
    <property type="match status" value="1"/>
</dbReference>
<protein>
    <submittedName>
        <fullName evidence="10">Uncharacterized protein</fullName>
    </submittedName>
</protein>
<dbReference type="Gene3D" id="3.30.40.10">
    <property type="entry name" value="Zinc/RING finger domain, C3HC4 (zinc finger)"/>
    <property type="match status" value="1"/>
</dbReference>
<dbReference type="SUPFAM" id="SSF57850">
    <property type="entry name" value="RING/U-box"/>
    <property type="match status" value="1"/>
</dbReference>
<evidence type="ECO:0000259" key="9">
    <source>
        <dbReference type="PROSITE" id="PS51416"/>
    </source>
</evidence>
<dbReference type="GO" id="GO:0004842">
    <property type="term" value="F:ubiquitin-protein transferase activity"/>
    <property type="evidence" value="ECO:0007669"/>
    <property type="project" value="InterPro"/>
</dbReference>
<evidence type="ECO:0000259" key="8">
    <source>
        <dbReference type="PROSITE" id="PS50119"/>
    </source>
</evidence>
<dbReference type="InterPro" id="IPR010606">
    <property type="entry name" value="Mib_Herc2"/>
</dbReference>
<comment type="caution">
    <text evidence="10">The sequence shown here is derived from an EMBL/GenBank/DDBJ whole genome shotgun (WGS) entry which is preliminary data.</text>
</comment>
<keyword evidence="11" id="KW-1185">Reference proteome</keyword>
<keyword evidence="3" id="KW-0862">Zinc</keyword>
<dbReference type="InterPro" id="IPR013083">
    <property type="entry name" value="Znf_RING/FYVE/PHD"/>
</dbReference>
<dbReference type="AlphaFoldDB" id="A0AAN9AKX2"/>
<dbReference type="PROSITE" id="PS00518">
    <property type="entry name" value="ZF_RING_1"/>
    <property type="match status" value="1"/>
</dbReference>
<dbReference type="InterPro" id="IPR047153">
    <property type="entry name" value="TRIM45/56/19-like"/>
</dbReference>
<reference evidence="10 11" key="1">
    <citation type="submission" date="2024-02" db="EMBL/GenBank/DDBJ databases">
        <title>Chromosome-scale genome assembly of the rough periwinkle Littorina saxatilis.</title>
        <authorList>
            <person name="De Jode A."/>
            <person name="Faria R."/>
            <person name="Formenti G."/>
            <person name="Sims Y."/>
            <person name="Smith T.P."/>
            <person name="Tracey A."/>
            <person name="Wood J.M.D."/>
            <person name="Zagrodzka Z.B."/>
            <person name="Johannesson K."/>
            <person name="Butlin R.K."/>
            <person name="Leder E.H."/>
        </authorList>
    </citation>
    <scope>NUCLEOTIDE SEQUENCE [LARGE SCALE GENOMIC DNA]</scope>
    <source>
        <strain evidence="10">Snail1</strain>
        <tissue evidence="10">Muscle</tissue>
    </source>
</reference>
<dbReference type="EMBL" id="JBAMIC010004070">
    <property type="protein sequence ID" value="KAK7088731.1"/>
    <property type="molecule type" value="Genomic_DNA"/>
</dbReference>
<evidence type="ECO:0000313" key="10">
    <source>
        <dbReference type="EMBL" id="KAK7088731.1"/>
    </source>
</evidence>
<dbReference type="InterPro" id="IPR037252">
    <property type="entry name" value="Mib_Herc2_sf"/>
</dbReference>
<dbReference type="PROSITE" id="PS51416">
    <property type="entry name" value="MIB_HERC2"/>
    <property type="match status" value="1"/>
</dbReference>
<feature type="region of interest" description="Disordered" evidence="6">
    <location>
        <begin position="403"/>
        <end position="424"/>
    </location>
</feature>
<feature type="compositionally biased region" description="Basic and acidic residues" evidence="6">
    <location>
        <begin position="403"/>
        <end position="416"/>
    </location>
</feature>
<feature type="domain" description="B box-type" evidence="8">
    <location>
        <begin position="148"/>
        <end position="182"/>
    </location>
</feature>